<protein>
    <submittedName>
        <fullName evidence="1">Uncharacterized protein</fullName>
    </submittedName>
</protein>
<evidence type="ECO:0000313" key="2">
    <source>
        <dbReference type="Proteomes" id="UP000008037"/>
    </source>
</evidence>
<dbReference type="BioCyc" id="CNIT1237085:G1324-1383-MONOMER"/>
<dbReference type="OrthoDB" id="11641at2157"/>
<dbReference type="EMBL" id="CP002408">
    <property type="protein sequence ID" value="AFU58322.1"/>
    <property type="molecule type" value="Genomic_DNA"/>
</dbReference>
<accession>K0IJ99</accession>
<keyword evidence="2" id="KW-1185">Reference proteome</keyword>
<evidence type="ECO:0000313" key="1">
    <source>
        <dbReference type="EMBL" id="AFU58322.1"/>
    </source>
</evidence>
<gene>
    <name evidence="1" type="ordered locus">Ngar_c13850</name>
</gene>
<sequence length="117" mass="12570">MPDWKDFTAILCALLIVVGAAAFAVAAQTFTIVRGKVLEKGIAELDLGDGRSYSVQTLSVLIENDDRVFRIERGTVVKYAISDSDAQLVDIGSDVELLISSYSNVARLIGHDGSNPL</sequence>
<dbReference type="RefSeq" id="WP_015018859.1">
    <property type="nucleotide sequence ID" value="NC_018719.1"/>
</dbReference>
<dbReference type="GeneID" id="13797644"/>
<dbReference type="AlphaFoldDB" id="K0IJ99"/>
<dbReference type="KEGG" id="nga:Ngar_c13850"/>
<name>K0IJ99_NITGG</name>
<reference evidence="1 2" key="1">
    <citation type="journal article" date="2012" name="Environ. Microbiol.">
        <title>The genome of the ammonia-oxidizing Candidatus Nitrososphaera gargensis: insights into metabolic versatility and environmental adaptations.</title>
        <authorList>
            <person name="Spang A."/>
            <person name="Poehlein A."/>
            <person name="Offre P."/>
            <person name="Zumbragel S."/>
            <person name="Haider S."/>
            <person name="Rychlik N."/>
            <person name="Nowka B."/>
            <person name="Schmeisser C."/>
            <person name="Lebedeva E.V."/>
            <person name="Rattei T."/>
            <person name="Bohm C."/>
            <person name="Schmid M."/>
            <person name="Galushko A."/>
            <person name="Hatzenpichler R."/>
            <person name="Weinmaier T."/>
            <person name="Daniel R."/>
            <person name="Schleper C."/>
            <person name="Spieck E."/>
            <person name="Streit W."/>
            <person name="Wagner M."/>
        </authorList>
    </citation>
    <scope>NUCLEOTIDE SEQUENCE [LARGE SCALE GENOMIC DNA]</scope>
    <source>
        <strain evidence="2">Ga9.2</strain>
    </source>
</reference>
<dbReference type="HOGENOM" id="CLU_2165350_0_0_2"/>
<dbReference type="Proteomes" id="UP000008037">
    <property type="component" value="Chromosome"/>
</dbReference>
<dbReference type="InParanoid" id="K0IJ99"/>
<organism evidence="1 2">
    <name type="scientific">Nitrososphaera gargensis (strain Ga9.2)</name>
    <dbReference type="NCBI Taxonomy" id="1237085"/>
    <lineage>
        <taxon>Archaea</taxon>
        <taxon>Nitrososphaerota</taxon>
        <taxon>Nitrososphaeria</taxon>
        <taxon>Nitrososphaerales</taxon>
        <taxon>Nitrososphaeraceae</taxon>
        <taxon>Nitrososphaera</taxon>
    </lineage>
</organism>
<proteinExistence type="predicted"/>